<dbReference type="InterPro" id="IPR036397">
    <property type="entry name" value="RNaseH_sf"/>
</dbReference>
<keyword evidence="2" id="KW-0808">Transferase</keyword>
<dbReference type="InterPro" id="IPR000477">
    <property type="entry name" value="RT_dom"/>
</dbReference>
<sequence length="720" mass="82146">MMLQLTDHLYVQLEGKIEDILIRVDKFIIPADFLILDCEADKHASIIRGRPFLNTGRVLIDFENDELVLRVNDQRVKINVFRTMKHPTDPEDFQAIEATTEFDPDIEVTCLGREFLTHLCITTMEQHNTGTQNQTDLETGNWMQHGSGISPAICMHKILLEDDHKPTVDAQRRLNQAMKDVVRKEILKWLDAGKPYYCFLYGYSGYNQIAIAPEDQSKTTFTYPYGTFAFRRMPFGLCNAPATFQRCMTAIFSDMNEDFLEIFMDDFSTFGIVLGHKISCHGMEVDRAKIEVISKLPPPTTVKGISNFVGHAEAFNLLKEKLVIAPIVVSPDWTLPFELMCNASDYVVGAVLGQRKGKIFHPIYCASKTLNEAEINYTTTEKELLAVIFTFDKFRSYLIGTKVTVHTDHSAIKYLLAKKDQFTTIDSAIKEVFPDEQILSITTTVVDTPADALETALQEFLISANILAEPPANQQAAPWYADYVNYIVNGIIPYNLNYQDQIIRRCVPEEEQRQVLEQCHSSHYGGHFGGNQTAAKVLQPRLFWPHLHRDAQVFYQQCDRYQRTGNISKRNEMPLQNILEVELFDVWGIDFMGPFPSSFGNLYILLTIDCVSKWVEAIATTHNDAKTVQQFLKKNIFTRFGVPRAMISDEDRHFDNRSIAAALKKLGVSHKLSIAYHPQTNGHAEVSNREIKTILENLINPNRKDQSLRLDDALWAYRTS</sequence>
<organism evidence="9 10">
    <name type="scientific">Hibiscus sabdariffa</name>
    <name type="common">roselle</name>
    <dbReference type="NCBI Taxonomy" id="183260"/>
    <lineage>
        <taxon>Eukaryota</taxon>
        <taxon>Viridiplantae</taxon>
        <taxon>Streptophyta</taxon>
        <taxon>Embryophyta</taxon>
        <taxon>Tracheophyta</taxon>
        <taxon>Spermatophyta</taxon>
        <taxon>Magnoliopsida</taxon>
        <taxon>eudicotyledons</taxon>
        <taxon>Gunneridae</taxon>
        <taxon>Pentapetalae</taxon>
        <taxon>rosids</taxon>
        <taxon>malvids</taxon>
        <taxon>Malvales</taxon>
        <taxon>Malvaceae</taxon>
        <taxon>Malvoideae</taxon>
        <taxon>Hibiscus</taxon>
    </lineage>
</organism>
<dbReference type="InterPro" id="IPR043128">
    <property type="entry name" value="Rev_trsase/Diguanyl_cyclase"/>
</dbReference>
<keyword evidence="10" id="KW-1185">Reference proteome</keyword>
<evidence type="ECO:0000256" key="1">
    <source>
        <dbReference type="ARBA" id="ARBA00012493"/>
    </source>
</evidence>
<dbReference type="InterPro" id="IPR050951">
    <property type="entry name" value="Retrovirus_Pol_polyprotein"/>
</dbReference>
<evidence type="ECO:0000256" key="4">
    <source>
        <dbReference type="ARBA" id="ARBA00022722"/>
    </source>
</evidence>
<keyword evidence="4" id="KW-0540">Nuclease</keyword>
<dbReference type="SUPFAM" id="SSF56672">
    <property type="entry name" value="DNA/RNA polymerases"/>
    <property type="match status" value="1"/>
</dbReference>
<dbReference type="PROSITE" id="PS50994">
    <property type="entry name" value="INTEGRASE"/>
    <property type="match status" value="1"/>
</dbReference>
<dbReference type="InterPro" id="IPR041588">
    <property type="entry name" value="Integrase_H2C2"/>
</dbReference>
<dbReference type="Gene3D" id="2.40.70.10">
    <property type="entry name" value="Acid Proteases"/>
    <property type="match status" value="1"/>
</dbReference>
<protein>
    <recommendedName>
        <fullName evidence="1">RNA-directed DNA polymerase</fullName>
        <ecNumber evidence="1">2.7.7.49</ecNumber>
    </recommendedName>
</protein>
<keyword evidence="7" id="KW-0695">RNA-directed DNA polymerase</keyword>
<dbReference type="Proteomes" id="UP001472677">
    <property type="component" value="Unassembled WGS sequence"/>
</dbReference>
<reference evidence="9 10" key="1">
    <citation type="journal article" date="2024" name="G3 (Bethesda)">
        <title>Genome assembly of Hibiscus sabdariffa L. provides insights into metabolisms of medicinal natural products.</title>
        <authorList>
            <person name="Kim T."/>
        </authorList>
    </citation>
    <scope>NUCLEOTIDE SEQUENCE [LARGE SCALE GENOMIC DNA]</scope>
    <source>
        <strain evidence="9">TK-2024</strain>
        <tissue evidence="9">Old leaves</tissue>
    </source>
</reference>
<keyword evidence="3" id="KW-0548">Nucleotidyltransferase</keyword>
<comment type="caution">
    <text evidence="9">The sequence shown here is derived from an EMBL/GenBank/DDBJ whole genome shotgun (WGS) entry which is preliminary data.</text>
</comment>
<keyword evidence="5" id="KW-0255">Endonuclease</keyword>
<dbReference type="CDD" id="cd01647">
    <property type="entry name" value="RT_LTR"/>
    <property type="match status" value="1"/>
</dbReference>
<evidence type="ECO:0000259" key="8">
    <source>
        <dbReference type="PROSITE" id="PS50994"/>
    </source>
</evidence>
<evidence type="ECO:0000313" key="10">
    <source>
        <dbReference type="Proteomes" id="UP001472677"/>
    </source>
</evidence>
<dbReference type="Pfam" id="PF00078">
    <property type="entry name" value="RVT_1"/>
    <property type="match status" value="1"/>
</dbReference>
<feature type="domain" description="Integrase catalytic" evidence="8">
    <location>
        <begin position="570"/>
        <end position="720"/>
    </location>
</feature>
<dbReference type="Pfam" id="PF17921">
    <property type="entry name" value="Integrase_H2C2"/>
    <property type="match status" value="1"/>
</dbReference>
<gene>
    <name evidence="9" type="ORF">V6N12_028881</name>
</gene>
<dbReference type="InterPro" id="IPR012337">
    <property type="entry name" value="RNaseH-like_sf"/>
</dbReference>
<evidence type="ECO:0000256" key="7">
    <source>
        <dbReference type="ARBA" id="ARBA00022918"/>
    </source>
</evidence>
<dbReference type="InterPro" id="IPR021109">
    <property type="entry name" value="Peptidase_aspartic_dom_sf"/>
</dbReference>
<dbReference type="Gene3D" id="3.30.420.10">
    <property type="entry name" value="Ribonuclease H-like superfamily/Ribonuclease H"/>
    <property type="match status" value="1"/>
</dbReference>
<dbReference type="InterPro" id="IPR001584">
    <property type="entry name" value="Integrase_cat-core"/>
</dbReference>
<dbReference type="EMBL" id="JBBPBM010000008">
    <property type="protein sequence ID" value="KAK8572841.1"/>
    <property type="molecule type" value="Genomic_DNA"/>
</dbReference>
<evidence type="ECO:0000256" key="2">
    <source>
        <dbReference type="ARBA" id="ARBA00022679"/>
    </source>
</evidence>
<evidence type="ECO:0000256" key="5">
    <source>
        <dbReference type="ARBA" id="ARBA00022759"/>
    </source>
</evidence>
<evidence type="ECO:0000256" key="6">
    <source>
        <dbReference type="ARBA" id="ARBA00022801"/>
    </source>
</evidence>
<proteinExistence type="predicted"/>
<keyword evidence="6" id="KW-0378">Hydrolase</keyword>
<dbReference type="PANTHER" id="PTHR37984">
    <property type="entry name" value="PROTEIN CBG26694"/>
    <property type="match status" value="1"/>
</dbReference>
<dbReference type="Gene3D" id="3.30.70.270">
    <property type="match status" value="1"/>
</dbReference>
<evidence type="ECO:0000256" key="3">
    <source>
        <dbReference type="ARBA" id="ARBA00022695"/>
    </source>
</evidence>
<dbReference type="InterPro" id="IPR041373">
    <property type="entry name" value="RT_RNaseH"/>
</dbReference>
<dbReference type="Pfam" id="PF17917">
    <property type="entry name" value="RT_RNaseH"/>
    <property type="match status" value="1"/>
</dbReference>
<dbReference type="Gene3D" id="1.10.340.70">
    <property type="match status" value="1"/>
</dbReference>
<dbReference type="CDD" id="cd09274">
    <property type="entry name" value="RNase_HI_RT_Ty3"/>
    <property type="match status" value="1"/>
</dbReference>
<accession>A0ABR2F736</accession>
<dbReference type="SUPFAM" id="SSF53098">
    <property type="entry name" value="Ribonuclease H-like"/>
    <property type="match status" value="1"/>
</dbReference>
<dbReference type="Gene3D" id="3.10.10.10">
    <property type="entry name" value="HIV Type 1 Reverse Transcriptase, subunit A, domain 1"/>
    <property type="match status" value="2"/>
</dbReference>
<dbReference type="PANTHER" id="PTHR37984:SF5">
    <property type="entry name" value="PROTEIN NYNRIN-LIKE"/>
    <property type="match status" value="1"/>
</dbReference>
<evidence type="ECO:0000313" key="9">
    <source>
        <dbReference type="EMBL" id="KAK8572841.1"/>
    </source>
</evidence>
<name>A0ABR2F736_9ROSI</name>
<dbReference type="Pfam" id="PF00665">
    <property type="entry name" value="rve"/>
    <property type="match status" value="1"/>
</dbReference>
<dbReference type="EC" id="2.7.7.49" evidence="1"/>
<dbReference type="Gene3D" id="3.10.20.370">
    <property type="match status" value="1"/>
</dbReference>
<dbReference type="InterPro" id="IPR043502">
    <property type="entry name" value="DNA/RNA_pol_sf"/>
</dbReference>